<protein>
    <submittedName>
        <fullName evidence="2">Uncharacterized protein</fullName>
    </submittedName>
</protein>
<dbReference type="WBParaSite" id="maker-unitig_31750-snap-gene-0.1-mRNA-1">
    <property type="protein sequence ID" value="maker-unitig_31750-snap-gene-0.1-mRNA-1"/>
    <property type="gene ID" value="maker-unitig_31750-snap-gene-0.1"/>
</dbReference>
<dbReference type="AlphaFoldDB" id="A0A1I8FEM1"/>
<proteinExistence type="predicted"/>
<accession>A0A1I8FEM1</accession>
<keyword evidence="1" id="KW-1185">Reference proteome</keyword>
<sequence>MEQLQPRPCLLMTIWTLGPAD</sequence>
<evidence type="ECO:0000313" key="2">
    <source>
        <dbReference type="WBParaSite" id="maker-unitig_31750-snap-gene-0.1-mRNA-1"/>
    </source>
</evidence>
<reference evidence="2" key="1">
    <citation type="submission" date="2016-11" db="UniProtKB">
        <authorList>
            <consortium name="WormBaseParasite"/>
        </authorList>
    </citation>
    <scope>IDENTIFICATION</scope>
</reference>
<name>A0A1I8FEM1_9PLAT</name>
<organism evidence="1 2">
    <name type="scientific">Macrostomum lignano</name>
    <dbReference type="NCBI Taxonomy" id="282301"/>
    <lineage>
        <taxon>Eukaryota</taxon>
        <taxon>Metazoa</taxon>
        <taxon>Spiralia</taxon>
        <taxon>Lophotrochozoa</taxon>
        <taxon>Platyhelminthes</taxon>
        <taxon>Rhabditophora</taxon>
        <taxon>Macrostomorpha</taxon>
        <taxon>Macrostomida</taxon>
        <taxon>Macrostomidae</taxon>
        <taxon>Macrostomum</taxon>
    </lineage>
</organism>
<dbReference type="Proteomes" id="UP000095280">
    <property type="component" value="Unplaced"/>
</dbReference>
<evidence type="ECO:0000313" key="1">
    <source>
        <dbReference type="Proteomes" id="UP000095280"/>
    </source>
</evidence>